<dbReference type="GeneID" id="82258360"/>
<dbReference type="InterPro" id="IPR001451">
    <property type="entry name" value="Hexapep"/>
</dbReference>
<dbReference type="SUPFAM" id="SSF51161">
    <property type="entry name" value="Trimeric LpxA-like enzymes"/>
    <property type="match status" value="1"/>
</dbReference>
<keyword evidence="3" id="KW-0808">Transferase</keyword>
<dbReference type="AlphaFoldDB" id="A0A1H6XWM5"/>
<dbReference type="Proteomes" id="UP000183077">
    <property type="component" value="Unassembled WGS sequence"/>
</dbReference>
<dbReference type="Gene3D" id="2.160.10.10">
    <property type="entry name" value="Hexapeptide repeat proteins"/>
    <property type="match status" value="1"/>
</dbReference>
<dbReference type="GO" id="GO:0016740">
    <property type="term" value="F:transferase activity"/>
    <property type="evidence" value="ECO:0007669"/>
    <property type="project" value="UniProtKB-KW"/>
</dbReference>
<dbReference type="InterPro" id="IPR050179">
    <property type="entry name" value="Trans_hexapeptide_repeat"/>
</dbReference>
<dbReference type="Gene3D" id="3.40.50.20">
    <property type="match status" value="1"/>
</dbReference>
<dbReference type="InterPro" id="IPR011004">
    <property type="entry name" value="Trimer_LpxA-like_sf"/>
</dbReference>
<feature type="domain" description="PglD N-terminal" evidence="2">
    <location>
        <begin position="4"/>
        <end position="65"/>
    </location>
</feature>
<dbReference type="PANTHER" id="PTHR43300:SF7">
    <property type="entry name" value="UDP-N-ACETYLBACILLOSAMINE N-ACETYLTRANSFERASE"/>
    <property type="match status" value="1"/>
</dbReference>
<gene>
    <name evidence="3" type="ORF">SAMN04488018_12222</name>
</gene>
<accession>A0A1H6XWM5</accession>
<dbReference type="Pfam" id="PF00132">
    <property type="entry name" value="Hexapep"/>
    <property type="match status" value="1"/>
</dbReference>
<sequence length="159" mass="17385">MSNKVLIYGKGGHGKVVEDTIYQLDNDNSVAYFDDASNPYNENYEREAELIVGIGNNEIRKRIVGEVKHRFATVIHPTAYVAPSAEIGEGTVVLANAVIQADAKIGKHCIINANVTVDHDAIVEDYVCTYPAAYVAGFARITEGQTLKPGQVVWKSEVF</sequence>
<dbReference type="RefSeq" id="WP_074747550.1">
    <property type="nucleotide sequence ID" value="NZ_FNYS01000022.1"/>
</dbReference>
<dbReference type="Pfam" id="PF17836">
    <property type="entry name" value="PglD_N"/>
    <property type="match status" value="1"/>
</dbReference>
<evidence type="ECO:0000313" key="4">
    <source>
        <dbReference type="Proteomes" id="UP000183077"/>
    </source>
</evidence>
<name>A0A1H6XWM5_9FLAO</name>
<evidence type="ECO:0000313" key="3">
    <source>
        <dbReference type="EMBL" id="SEJ29250.1"/>
    </source>
</evidence>
<dbReference type="InterPro" id="IPR041561">
    <property type="entry name" value="PglD_N"/>
</dbReference>
<dbReference type="EMBL" id="FNYS01000022">
    <property type="protein sequence ID" value="SEJ29250.1"/>
    <property type="molecule type" value="Genomic_DNA"/>
</dbReference>
<protein>
    <submittedName>
        <fullName evidence="3">Transferase hexapeptide (Six repeat-containing protein)</fullName>
    </submittedName>
</protein>
<reference evidence="3 4" key="1">
    <citation type="submission" date="2016-10" db="EMBL/GenBank/DDBJ databases">
        <authorList>
            <person name="de Groot N.N."/>
        </authorList>
    </citation>
    <scope>NUCLEOTIDE SEQUENCE [LARGE SCALE GENOMIC DNA]</scope>
    <source>
        <strain evidence="3 4">DSM 23048</strain>
    </source>
</reference>
<evidence type="ECO:0000256" key="1">
    <source>
        <dbReference type="ARBA" id="ARBA00007274"/>
    </source>
</evidence>
<organism evidence="3 4">
    <name type="scientific">Myroides marinus</name>
    <dbReference type="NCBI Taxonomy" id="703342"/>
    <lineage>
        <taxon>Bacteria</taxon>
        <taxon>Pseudomonadati</taxon>
        <taxon>Bacteroidota</taxon>
        <taxon>Flavobacteriia</taxon>
        <taxon>Flavobacteriales</taxon>
        <taxon>Flavobacteriaceae</taxon>
        <taxon>Myroides</taxon>
    </lineage>
</organism>
<dbReference type="PANTHER" id="PTHR43300">
    <property type="entry name" value="ACETYLTRANSFERASE"/>
    <property type="match status" value="1"/>
</dbReference>
<proteinExistence type="inferred from homology"/>
<evidence type="ECO:0000259" key="2">
    <source>
        <dbReference type="Pfam" id="PF17836"/>
    </source>
</evidence>
<comment type="similarity">
    <text evidence="1">Belongs to the transferase hexapeptide repeat family.</text>
</comment>